<dbReference type="GO" id="GO:0005886">
    <property type="term" value="C:plasma membrane"/>
    <property type="evidence" value="ECO:0007669"/>
    <property type="project" value="UniProtKB-SubCell"/>
</dbReference>
<accession>A0A2M8W1T3</accession>
<gene>
    <name evidence="10" type="ORF">CLV34_3134</name>
</gene>
<dbReference type="Pfam" id="PF09594">
    <property type="entry name" value="GT87"/>
    <property type="match status" value="1"/>
</dbReference>
<dbReference type="Proteomes" id="UP000231586">
    <property type="component" value="Unassembled WGS sequence"/>
</dbReference>
<sequence>MRTALSAVAVAALTVVTAVTTRTPGFTPSHRPVLAWWLAAGWVLFGLALLALRRVPERRVVPLVLAGSLAVGVAALVGPPNMSTDSARYAWDGIVQDAGTSPYAYVPADDHLAGLRTDWLFPAPDVAADGTVTCDELRVQPTTTVPSGAPLCTALNRPQVPTIYPPVAEAYFAAVRAPVPSGAEYWPLQVSGLLVGLGLTGALLVGMRRRGMAARWAAVWGWCPFVAEEVVTNSHVDGLGTLLLVLATLAATSDLAWLRRGATDRRPLVAGVLLGLATATKVIPALAAPPLLRRHGWRTAAAAVVTVALVYVPYVAVSGTGVLGYLSGYLDEEGYDSGARFALVTLVVPGTAATVVALLLVAALAVWSWWRADPDRPWLTQVVLIGGTLLVVRPATAWYAVLLLPFVALSRRWEWLALPVGLQASQMFGDGVVERWAMGACLAVVVGAAAWRRWGSGDAPDPDGGVAGSAHPHDTDLTSTARSTA</sequence>
<feature type="transmembrane region" description="Helical" evidence="9">
    <location>
        <begin position="60"/>
        <end position="78"/>
    </location>
</feature>
<evidence type="ECO:0000256" key="7">
    <source>
        <dbReference type="ARBA" id="ARBA00024033"/>
    </source>
</evidence>
<feature type="transmembrane region" description="Helical" evidence="9">
    <location>
        <begin position="268"/>
        <end position="288"/>
    </location>
</feature>
<protein>
    <submittedName>
        <fullName evidence="10">Uncharacterized protein DUF2029</fullName>
    </submittedName>
</protein>
<keyword evidence="3" id="KW-0808">Transferase</keyword>
<comment type="subcellular location">
    <subcellularLocation>
        <location evidence="1">Cell membrane</location>
        <topology evidence="1">Multi-pass membrane protein</topology>
    </subcellularLocation>
</comment>
<dbReference type="EMBL" id="PGTZ01000013">
    <property type="protein sequence ID" value="PJI84887.1"/>
    <property type="molecule type" value="Genomic_DNA"/>
</dbReference>
<feature type="transmembrane region" description="Helical" evidence="9">
    <location>
        <begin position="300"/>
        <end position="329"/>
    </location>
</feature>
<name>A0A2M8W1T3_9MICO</name>
<keyword evidence="2" id="KW-1003">Cell membrane</keyword>
<dbReference type="GO" id="GO:0016758">
    <property type="term" value="F:hexosyltransferase activity"/>
    <property type="evidence" value="ECO:0007669"/>
    <property type="project" value="InterPro"/>
</dbReference>
<evidence type="ECO:0000256" key="5">
    <source>
        <dbReference type="ARBA" id="ARBA00022989"/>
    </source>
</evidence>
<dbReference type="RefSeq" id="WP_100351225.1">
    <property type="nucleotide sequence ID" value="NZ_PGTZ01000013.1"/>
</dbReference>
<dbReference type="OrthoDB" id="3362857at2"/>
<reference evidence="10 11" key="1">
    <citation type="submission" date="2017-11" db="EMBL/GenBank/DDBJ databases">
        <title>Genomic Encyclopedia of Archaeal and Bacterial Type Strains, Phase II (KMG-II): From Individual Species to Whole Genera.</title>
        <authorList>
            <person name="Goeker M."/>
        </authorList>
    </citation>
    <scope>NUCLEOTIDE SEQUENCE [LARGE SCALE GENOMIC DNA]</scope>
    <source>
        <strain evidence="10 11">DSM 22413</strain>
    </source>
</reference>
<evidence type="ECO:0000256" key="9">
    <source>
        <dbReference type="SAM" id="Phobius"/>
    </source>
</evidence>
<comment type="caution">
    <text evidence="10">The sequence shown here is derived from an EMBL/GenBank/DDBJ whole genome shotgun (WGS) entry which is preliminary data.</text>
</comment>
<feature type="transmembrane region" description="Helical" evidence="9">
    <location>
        <begin position="382"/>
        <end position="409"/>
    </location>
</feature>
<evidence type="ECO:0000256" key="6">
    <source>
        <dbReference type="ARBA" id="ARBA00023136"/>
    </source>
</evidence>
<comment type="similarity">
    <text evidence="7">Belongs to the glycosyltransferase 87 family.</text>
</comment>
<evidence type="ECO:0000256" key="2">
    <source>
        <dbReference type="ARBA" id="ARBA00022475"/>
    </source>
</evidence>
<evidence type="ECO:0000256" key="4">
    <source>
        <dbReference type="ARBA" id="ARBA00022692"/>
    </source>
</evidence>
<evidence type="ECO:0000256" key="3">
    <source>
        <dbReference type="ARBA" id="ARBA00022679"/>
    </source>
</evidence>
<keyword evidence="5 9" id="KW-1133">Transmembrane helix</keyword>
<keyword evidence="6 9" id="KW-0472">Membrane</keyword>
<feature type="compositionally biased region" description="Low complexity" evidence="8">
    <location>
        <begin position="460"/>
        <end position="470"/>
    </location>
</feature>
<feature type="transmembrane region" description="Helical" evidence="9">
    <location>
        <begin position="34"/>
        <end position="53"/>
    </location>
</feature>
<evidence type="ECO:0000256" key="1">
    <source>
        <dbReference type="ARBA" id="ARBA00004651"/>
    </source>
</evidence>
<dbReference type="AlphaFoldDB" id="A0A2M8W1T3"/>
<feature type="region of interest" description="Disordered" evidence="8">
    <location>
        <begin position="460"/>
        <end position="485"/>
    </location>
</feature>
<dbReference type="InterPro" id="IPR018584">
    <property type="entry name" value="GT87"/>
</dbReference>
<feature type="transmembrane region" description="Helical" evidence="9">
    <location>
        <begin position="341"/>
        <end position="370"/>
    </location>
</feature>
<keyword evidence="11" id="KW-1185">Reference proteome</keyword>
<organism evidence="10 11">
    <name type="scientific">Luteimicrobium subarcticum</name>
    <dbReference type="NCBI Taxonomy" id="620910"/>
    <lineage>
        <taxon>Bacteria</taxon>
        <taxon>Bacillati</taxon>
        <taxon>Actinomycetota</taxon>
        <taxon>Actinomycetes</taxon>
        <taxon>Micrococcales</taxon>
        <taxon>Luteimicrobium</taxon>
    </lineage>
</organism>
<keyword evidence="4 9" id="KW-0812">Transmembrane</keyword>
<evidence type="ECO:0000313" key="11">
    <source>
        <dbReference type="Proteomes" id="UP000231586"/>
    </source>
</evidence>
<evidence type="ECO:0000313" key="10">
    <source>
        <dbReference type="EMBL" id="PJI84887.1"/>
    </source>
</evidence>
<proteinExistence type="inferred from homology"/>
<evidence type="ECO:0000256" key="8">
    <source>
        <dbReference type="SAM" id="MobiDB-lite"/>
    </source>
</evidence>
<feature type="transmembrane region" description="Helical" evidence="9">
    <location>
        <begin position="185"/>
        <end position="205"/>
    </location>
</feature>